<proteinExistence type="inferred from homology"/>
<dbReference type="CDD" id="cd06225">
    <property type="entry name" value="HAMP"/>
    <property type="match status" value="1"/>
</dbReference>
<feature type="transmembrane region" description="Helical" evidence="7">
    <location>
        <begin position="206"/>
        <end position="226"/>
    </location>
</feature>
<keyword evidence="5 7" id="KW-1133">Transmembrane helix</keyword>
<dbReference type="PANTHER" id="PTHR43081">
    <property type="entry name" value="ADENYLATE CYCLASE, TERMINAL-DIFFERENTIATION SPECIFIC-RELATED"/>
    <property type="match status" value="1"/>
</dbReference>
<feature type="transmembrane region" description="Helical" evidence="7">
    <location>
        <begin position="38"/>
        <end position="59"/>
    </location>
</feature>
<feature type="transmembrane region" description="Helical" evidence="7">
    <location>
        <begin position="71"/>
        <end position="89"/>
    </location>
</feature>
<comment type="similarity">
    <text evidence="2">Belongs to the adenylyl cyclase class-3 family.</text>
</comment>
<feature type="domain" description="Guanylate cyclase" evidence="8">
    <location>
        <begin position="342"/>
        <end position="469"/>
    </location>
</feature>
<evidence type="ECO:0000259" key="9">
    <source>
        <dbReference type="PROSITE" id="PS50885"/>
    </source>
</evidence>
<dbReference type="CDD" id="cd07302">
    <property type="entry name" value="CHD"/>
    <property type="match status" value="1"/>
</dbReference>
<comment type="subcellular location">
    <subcellularLocation>
        <location evidence="1">Cell membrane</location>
        <topology evidence="1">Multi-pass membrane protein</topology>
    </subcellularLocation>
</comment>
<gene>
    <name evidence="10" type="ORF">F3087_28210</name>
</gene>
<evidence type="ECO:0000313" key="11">
    <source>
        <dbReference type="Proteomes" id="UP000323876"/>
    </source>
</evidence>
<sequence>MIDDQADVRHPSDLPFDDNLWDAVASAFERHTGRRAAIAANGVGFVLVAVQLAVLSIPWTGGHAHFRHDAIVVSTFGLVYFAVAVLIGVHRGERRADRAFGWVRQRRAPTVQERSLTLGFPSAEAIDEFGGWFLGAILIAVVHAVLQYPVLYTARVGIIIALGGLTSGALSYLLLERVARPVLRVVLAGEAPPAGAVLGLRGRLILSWLLSGAVPVVLLGTAALGLTAAERAWLPVSLAVLAGLSVVAGLAFTAAMAWSLVEPVVGLQAAQRRVQNGDLTAQIPVDYGGEVGQLQAGFNHMVEGMRERERLHDLFGRHVGTEVARFAMTGGVRVGGERRPASVLFVDLIGSTSLAQRLPPESMVTMLNDMFAAVVQCVGAEGGWVNKFEGDAALCVFGPPDNTIGHAAAVLRAARSLRTELAALAERYPELDAAIGISTGIVVAGNIGAERRYEYTVIGDPVNVAARLTEKAKTVPERILVAHDTIADAPDEARWWQPHDTLMLRGRSTPTKTFAPLPVDDTAAARA</sequence>
<keyword evidence="11" id="KW-1185">Reference proteome</keyword>
<keyword evidence="4 7" id="KW-0812">Transmembrane</keyword>
<dbReference type="SMART" id="SM00304">
    <property type="entry name" value="HAMP"/>
    <property type="match status" value="1"/>
</dbReference>
<dbReference type="PROSITE" id="PS50885">
    <property type="entry name" value="HAMP"/>
    <property type="match status" value="1"/>
</dbReference>
<evidence type="ECO:0000313" key="10">
    <source>
        <dbReference type="EMBL" id="KAA8885521.1"/>
    </source>
</evidence>
<dbReference type="GO" id="GO:0004016">
    <property type="term" value="F:adenylate cyclase activity"/>
    <property type="evidence" value="ECO:0007669"/>
    <property type="project" value="UniProtKB-ARBA"/>
</dbReference>
<accession>A0A5N0EDL2</accession>
<feature type="transmembrane region" description="Helical" evidence="7">
    <location>
        <begin position="238"/>
        <end position="261"/>
    </location>
</feature>
<dbReference type="Pfam" id="PF00211">
    <property type="entry name" value="Guanylate_cyc"/>
    <property type="match status" value="1"/>
</dbReference>
<feature type="transmembrane region" description="Helical" evidence="7">
    <location>
        <begin position="152"/>
        <end position="175"/>
    </location>
</feature>
<evidence type="ECO:0000256" key="7">
    <source>
        <dbReference type="SAM" id="Phobius"/>
    </source>
</evidence>
<dbReference type="Gene3D" id="6.10.340.10">
    <property type="match status" value="1"/>
</dbReference>
<feature type="domain" description="HAMP" evidence="9">
    <location>
        <begin position="258"/>
        <end position="310"/>
    </location>
</feature>
<dbReference type="InterPro" id="IPR029787">
    <property type="entry name" value="Nucleotide_cyclase"/>
</dbReference>
<protein>
    <submittedName>
        <fullName evidence="10">Adenylate/guanylate cyclase domain-containing protein</fullName>
    </submittedName>
</protein>
<dbReference type="SUPFAM" id="SSF55073">
    <property type="entry name" value="Nucleotide cyclase"/>
    <property type="match status" value="1"/>
</dbReference>
<reference evidence="10 11" key="1">
    <citation type="submission" date="2019-09" db="EMBL/GenBank/DDBJ databases">
        <authorList>
            <person name="Wang X."/>
        </authorList>
    </citation>
    <scope>NUCLEOTIDE SEQUENCE [LARGE SCALE GENOMIC DNA]</scope>
    <source>
        <strain evidence="10 11">CICC 11023</strain>
    </source>
</reference>
<dbReference type="PANTHER" id="PTHR43081:SF17">
    <property type="entry name" value="BLL5647 PROTEIN"/>
    <property type="match status" value="1"/>
</dbReference>
<dbReference type="OrthoDB" id="368920at2"/>
<dbReference type="Pfam" id="PF00672">
    <property type="entry name" value="HAMP"/>
    <property type="match status" value="1"/>
</dbReference>
<dbReference type="GO" id="GO:0006171">
    <property type="term" value="P:cAMP biosynthetic process"/>
    <property type="evidence" value="ECO:0007669"/>
    <property type="project" value="TreeGrafter"/>
</dbReference>
<evidence type="ECO:0000256" key="1">
    <source>
        <dbReference type="ARBA" id="ARBA00004651"/>
    </source>
</evidence>
<evidence type="ECO:0000256" key="6">
    <source>
        <dbReference type="ARBA" id="ARBA00023136"/>
    </source>
</evidence>
<dbReference type="InterPro" id="IPR003660">
    <property type="entry name" value="HAMP_dom"/>
</dbReference>
<dbReference type="InterPro" id="IPR050697">
    <property type="entry name" value="Adenylyl/Guanylyl_Cyclase_3/4"/>
</dbReference>
<dbReference type="PROSITE" id="PS50125">
    <property type="entry name" value="GUANYLATE_CYCLASE_2"/>
    <property type="match status" value="1"/>
</dbReference>
<name>A0A5N0EDL2_9NOCA</name>
<dbReference type="SMART" id="SM00044">
    <property type="entry name" value="CYCc"/>
    <property type="match status" value="1"/>
</dbReference>
<feature type="transmembrane region" description="Helical" evidence="7">
    <location>
        <begin position="182"/>
        <end position="200"/>
    </location>
</feature>
<dbReference type="SUPFAM" id="SSF158472">
    <property type="entry name" value="HAMP domain-like"/>
    <property type="match status" value="1"/>
</dbReference>
<evidence type="ECO:0000256" key="4">
    <source>
        <dbReference type="ARBA" id="ARBA00022692"/>
    </source>
</evidence>
<dbReference type="EMBL" id="VXLC01000015">
    <property type="protein sequence ID" value="KAA8885521.1"/>
    <property type="molecule type" value="Genomic_DNA"/>
</dbReference>
<dbReference type="GO" id="GO:0035556">
    <property type="term" value="P:intracellular signal transduction"/>
    <property type="evidence" value="ECO:0007669"/>
    <property type="project" value="InterPro"/>
</dbReference>
<dbReference type="Proteomes" id="UP000323876">
    <property type="component" value="Unassembled WGS sequence"/>
</dbReference>
<evidence type="ECO:0000256" key="5">
    <source>
        <dbReference type="ARBA" id="ARBA00022989"/>
    </source>
</evidence>
<dbReference type="AlphaFoldDB" id="A0A5N0EDL2"/>
<evidence type="ECO:0000256" key="2">
    <source>
        <dbReference type="ARBA" id="ARBA00005381"/>
    </source>
</evidence>
<feature type="transmembrane region" description="Helical" evidence="7">
    <location>
        <begin position="129"/>
        <end position="146"/>
    </location>
</feature>
<dbReference type="InterPro" id="IPR001054">
    <property type="entry name" value="A/G_cyclase"/>
</dbReference>
<dbReference type="Gene3D" id="3.30.70.1230">
    <property type="entry name" value="Nucleotide cyclase"/>
    <property type="match status" value="1"/>
</dbReference>
<keyword evidence="3" id="KW-1003">Cell membrane</keyword>
<keyword evidence="6 7" id="KW-0472">Membrane</keyword>
<comment type="caution">
    <text evidence="10">The sequence shown here is derived from an EMBL/GenBank/DDBJ whole genome shotgun (WGS) entry which is preliminary data.</text>
</comment>
<evidence type="ECO:0000256" key="3">
    <source>
        <dbReference type="ARBA" id="ARBA00022475"/>
    </source>
</evidence>
<dbReference type="GO" id="GO:0005886">
    <property type="term" value="C:plasma membrane"/>
    <property type="evidence" value="ECO:0007669"/>
    <property type="project" value="UniProtKB-SubCell"/>
</dbReference>
<dbReference type="RefSeq" id="WP_150405079.1">
    <property type="nucleotide sequence ID" value="NZ_VXLC01000015.1"/>
</dbReference>
<evidence type="ECO:0000259" key="8">
    <source>
        <dbReference type="PROSITE" id="PS50125"/>
    </source>
</evidence>
<organism evidence="10 11">
    <name type="scientific">Nocardia colli</name>
    <dbReference type="NCBI Taxonomy" id="2545717"/>
    <lineage>
        <taxon>Bacteria</taxon>
        <taxon>Bacillati</taxon>
        <taxon>Actinomycetota</taxon>
        <taxon>Actinomycetes</taxon>
        <taxon>Mycobacteriales</taxon>
        <taxon>Nocardiaceae</taxon>
        <taxon>Nocardia</taxon>
    </lineage>
</organism>